<evidence type="ECO:0000313" key="10">
    <source>
        <dbReference type="WBParaSite" id="TCLT_0000166001-mRNA-1"/>
    </source>
</evidence>
<feature type="disulfide bond" evidence="5">
    <location>
        <begin position="61"/>
        <end position="88"/>
    </location>
</feature>
<dbReference type="AlphaFoldDB" id="A0A0N5CNA8"/>
<keyword evidence="9" id="KW-1185">Reference proteome</keyword>
<dbReference type="SUPFAM" id="SSF57535">
    <property type="entry name" value="Complement control module/SCR domain"/>
    <property type="match status" value="2"/>
</dbReference>
<keyword evidence="2" id="KW-0677">Repeat</keyword>
<evidence type="ECO:0000313" key="8">
    <source>
        <dbReference type="EMBL" id="VDM97221.1"/>
    </source>
</evidence>
<proteinExistence type="predicted"/>
<feature type="domain" description="Sushi" evidence="7">
    <location>
        <begin position="101"/>
        <end position="163"/>
    </location>
</feature>
<dbReference type="InterPro" id="IPR050350">
    <property type="entry name" value="Compl-Cell_Adhes-Reg"/>
</dbReference>
<gene>
    <name evidence="8" type="ORF">TCLT_LOCUS1661</name>
</gene>
<evidence type="ECO:0000256" key="4">
    <source>
        <dbReference type="ARBA" id="ARBA00023180"/>
    </source>
</evidence>
<reference evidence="8 9" key="2">
    <citation type="submission" date="2018-11" db="EMBL/GenBank/DDBJ databases">
        <authorList>
            <consortium name="Pathogen Informatics"/>
        </authorList>
    </citation>
    <scope>NUCLEOTIDE SEQUENCE [LARGE SCALE GENOMIC DNA]</scope>
</reference>
<dbReference type="CDD" id="cd00033">
    <property type="entry name" value="CCP"/>
    <property type="match status" value="1"/>
</dbReference>
<evidence type="ECO:0000313" key="9">
    <source>
        <dbReference type="Proteomes" id="UP000276776"/>
    </source>
</evidence>
<comment type="caution">
    <text evidence="5">Lacks conserved residue(s) required for the propagation of feature annotation.</text>
</comment>
<dbReference type="EMBL" id="UYYF01000235">
    <property type="protein sequence ID" value="VDM97221.1"/>
    <property type="molecule type" value="Genomic_DNA"/>
</dbReference>
<dbReference type="InterPro" id="IPR035976">
    <property type="entry name" value="Sushi/SCR/CCP_sf"/>
</dbReference>
<evidence type="ECO:0000256" key="3">
    <source>
        <dbReference type="ARBA" id="ARBA00023157"/>
    </source>
</evidence>
<reference evidence="10" key="1">
    <citation type="submission" date="2017-02" db="UniProtKB">
        <authorList>
            <consortium name="WormBaseParasite"/>
        </authorList>
    </citation>
    <scope>IDENTIFICATION</scope>
</reference>
<keyword evidence="1 5" id="KW-0768">Sushi</keyword>
<dbReference type="WBParaSite" id="TCLT_0000166001-mRNA-1">
    <property type="protein sequence ID" value="TCLT_0000166001-mRNA-1"/>
    <property type="gene ID" value="TCLT_0000166001"/>
</dbReference>
<dbReference type="Pfam" id="PF00084">
    <property type="entry name" value="Sushi"/>
    <property type="match status" value="2"/>
</dbReference>
<organism evidence="10">
    <name type="scientific">Thelazia callipaeda</name>
    <name type="common">Oriental eyeworm</name>
    <name type="synonym">Parasitic nematode</name>
    <dbReference type="NCBI Taxonomy" id="103827"/>
    <lineage>
        <taxon>Eukaryota</taxon>
        <taxon>Metazoa</taxon>
        <taxon>Ecdysozoa</taxon>
        <taxon>Nematoda</taxon>
        <taxon>Chromadorea</taxon>
        <taxon>Rhabditida</taxon>
        <taxon>Spirurina</taxon>
        <taxon>Spiruromorpha</taxon>
        <taxon>Thelazioidea</taxon>
        <taxon>Thelaziidae</taxon>
        <taxon>Thelazia</taxon>
    </lineage>
</organism>
<dbReference type="PANTHER" id="PTHR19325:SF575">
    <property type="entry name" value="LOCOMOTION-RELATED PROTEIN HIKARU GENKI"/>
    <property type="match status" value="1"/>
</dbReference>
<evidence type="ECO:0000256" key="1">
    <source>
        <dbReference type="ARBA" id="ARBA00022659"/>
    </source>
</evidence>
<dbReference type="Proteomes" id="UP000276776">
    <property type="component" value="Unassembled WGS sequence"/>
</dbReference>
<dbReference type="PROSITE" id="PS50923">
    <property type="entry name" value="SUSHI"/>
    <property type="match status" value="2"/>
</dbReference>
<evidence type="ECO:0000256" key="5">
    <source>
        <dbReference type="PROSITE-ProRule" id="PRU00302"/>
    </source>
</evidence>
<dbReference type="SMART" id="SM00032">
    <property type="entry name" value="CCP"/>
    <property type="match status" value="2"/>
</dbReference>
<feature type="signal peptide" evidence="6">
    <location>
        <begin position="1"/>
        <end position="25"/>
    </location>
</feature>
<sequence>MACYHSLVAILISTLSITPILPVNGYCFAHPRVENGLVTYNFLSPIPEMTYSTGSLAALSCNLGFMVSGSGTTTCTSAGSWEPALGSCVLISEVMASKTLPTCGPANHAMGIITYVPGTLPARFQSGAVATLTCPVGQKVVNGASRATCENGTWSAKLGACKQAKFSL</sequence>
<dbReference type="Gene3D" id="2.10.70.10">
    <property type="entry name" value="Complement Module, domain 1"/>
    <property type="match status" value="2"/>
</dbReference>
<keyword evidence="4" id="KW-0325">Glycoprotein</keyword>
<keyword evidence="3 5" id="KW-1015">Disulfide bond</keyword>
<dbReference type="OMA" id="IWEPKLG"/>
<feature type="disulfide bond" evidence="5">
    <location>
        <begin position="134"/>
        <end position="161"/>
    </location>
</feature>
<evidence type="ECO:0000256" key="2">
    <source>
        <dbReference type="ARBA" id="ARBA00022737"/>
    </source>
</evidence>
<protein>
    <submittedName>
        <fullName evidence="10">Sushi domain-containing protein</fullName>
    </submittedName>
</protein>
<accession>A0A0N5CNA8</accession>
<evidence type="ECO:0000256" key="6">
    <source>
        <dbReference type="SAM" id="SignalP"/>
    </source>
</evidence>
<evidence type="ECO:0000259" key="7">
    <source>
        <dbReference type="PROSITE" id="PS50923"/>
    </source>
</evidence>
<dbReference type="PANTHER" id="PTHR19325">
    <property type="entry name" value="COMPLEMENT COMPONENT-RELATED SUSHI DOMAIN-CONTAINING"/>
    <property type="match status" value="1"/>
</dbReference>
<keyword evidence="6" id="KW-0732">Signal</keyword>
<dbReference type="InterPro" id="IPR000436">
    <property type="entry name" value="Sushi_SCR_CCP_dom"/>
</dbReference>
<dbReference type="OrthoDB" id="6127264at2759"/>
<feature type="chain" id="PRO_5043126254" evidence="6">
    <location>
        <begin position="26"/>
        <end position="168"/>
    </location>
</feature>
<feature type="domain" description="Sushi" evidence="7">
    <location>
        <begin position="25"/>
        <end position="90"/>
    </location>
</feature>
<dbReference type="STRING" id="103827.A0A0N5CNA8"/>
<name>A0A0N5CNA8_THECL</name>